<evidence type="ECO:0000313" key="2">
    <source>
        <dbReference type="EMBL" id="RAI30971.1"/>
    </source>
</evidence>
<evidence type="ECO:0008006" key="4">
    <source>
        <dbReference type="Google" id="ProtNLM"/>
    </source>
</evidence>
<reference evidence="2 3" key="1">
    <citation type="submission" date="2017-07" db="EMBL/GenBank/DDBJ databases">
        <title>Draft Genome Sequences of Select Purple Nonsulfur Bacteria.</title>
        <authorList>
            <person name="Lasarre B."/>
            <person name="Mckinlay J.B."/>
        </authorList>
    </citation>
    <scope>NUCLEOTIDE SEQUENCE [LARGE SCALE GENOMIC DNA]</scope>
    <source>
        <strain evidence="2 3">DSM 11907</strain>
    </source>
</reference>
<dbReference type="Proteomes" id="UP000248863">
    <property type="component" value="Unassembled WGS sequence"/>
</dbReference>
<gene>
    <name evidence="2" type="ORF">CH338_26700</name>
</gene>
<dbReference type="AlphaFoldDB" id="A0A327JY63"/>
<evidence type="ECO:0000313" key="3">
    <source>
        <dbReference type="Proteomes" id="UP000248863"/>
    </source>
</evidence>
<dbReference type="Gene3D" id="2.40.50.90">
    <property type="match status" value="1"/>
</dbReference>
<evidence type="ECO:0000256" key="1">
    <source>
        <dbReference type="SAM" id="MobiDB-lite"/>
    </source>
</evidence>
<feature type="non-terminal residue" evidence="2">
    <location>
        <position position="1"/>
    </location>
</feature>
<accession>A0A327JY63</accession>
<name>A0A327JY63_9BRAD</name>
<dbReference type="EMBL" id="NPEU01000547">
    <property type="protein sequence ID" value="RAI30971.1"/>
    <property type="molecule type" value="Genomic_DNA"/>
</dbReference>
<keyword evidence="3" id="KW-1185">Reference proteome</keyword>
<feature type="compositionally biased region" description="Basic and acidic residues" evidence="1">
    <location>
        <begin position="168"/>
        <end position="200"/>
    </location>
</feature>
<sequence length="210" mass="22501">AAGGGPGPVPRAPLQLALLAQGHARVAGRVDDESCLPALRVAERTARAANLGLWSDPVYAAVPAERPAEILKRRGGFAVVVGQIDSVRESGGTIYLNFGRRWAEAFAATIPKRIERTLAAAGLDPGRLAGRRIEVRGVVEQRGGGPRIEVSRAEQLALDGAGSAETPSRQDRMRQDRAQQSRTEQGRPRADRPQPPRAEDEDRPQDGGTR</sequence>
<comment type="caution">
    <text evidence="2">The sequence shown here is derived from an EMBL/GenBank/DDBJ whole genome shotgun (WGS) entry which is preliminary data.</text>
</comment>
<dbReference type="InterPro" id="IPR035437">
    <property type="entry name" value="SNase_OB-fold_sf"/>
</dbReference>
<feature type="region of interest" description="Disordered" evidence="1">
    <location>
        <begin position="159"/>
        <end position="210"/>
    </location>
</feature>
<dbReference type="SUPFAM" id="SSF50199">
    <property type="entry name" value="Staphylococcal nuclease"/>
    <property type="match status" value="1"/>
</dbReference>
<dbReference type="RefSeq" id="WP_420853193.1">
    <property type="nucleotide sequence ID" value="NZ_NPEU01000547.1"/>
</dbReference>
<organism evidence="2 3">
    <name type="scientific">Rhodoplanes elegans</name>
    <dbReference type="NCBI Taxonomy" id="29408"/>
    <lineage>
        <taxon>Bacteria</taxon>
        <taxon>Pseudomonadati</taxon>
        <taxon>Pseudomonadota</taxon>
        <taxon>Alphaproteobacteria</taxon>
        <taxon>Hyphomicrobiales</taxon>
        <taxon>Nitrobacteraceae</taxon>
        <taxon>Rhodoplanes</taxon>
    </lineage>
</organism>
<protein>
    <recommendedName>
        <fullName evidence="4">TNase-like domain-containing protein</fullName>
    </recommendedName>
</protein>
<proteinExistence type="predicted"/>